<dbReference type="OrthoDB" id="26525at2759"/>
<dbReference type="PANTHER" id="PTHR10891">
    <property type="entry name" value="EF-HAND CALCIUM-BINDING DOMAIN CONTAINING PROTEIN"/>
    <property type="match status" value="1"/>
</dbReference>
<keyword evidence="3" id="KW-0106">Calcium</keyword>
<feature type="compositionally biased region" description="Basic and acidic residues" evidence="4">
    <location>
        <begin position="53"/>
        <end position="62"/>
    </location>
</feature>
<comment type="caution">
    <text evidence="6">The sequence shown here is derived from an EMBL/GenBank/DDBJ whole genome shotgun (WGS) entry which is preliminary data.</text>
</comment>
<keyword evidence="1" id="KW-0479">Metal-binding</keyword>
<feature type="domain" description="EF-hand" evidence="5">
    <location>
        <begin position="127"/>
        <end position="153"/>
    </location>
</feature>
<evidence type="ECO:0000256" key="4">
    <source>
        <dbReference type="SAM" id="MobiDB-lite"/>
    </source>
</evidence>
<dbReference type="InterPro" id="IPR018247">
    <property type="entry name" value="EF_Hand_1_Ca_BS"/>
</dbReference>
<feature type="region of interest" description="Disordered" evidence="4">
    <location>
        <begin position="53"/>
        <end position="117"/>
    </location>
</feature>
<protein>
    <recommendedName>
        <fullName evidence="5">EF-hand domain-containing protein</fullName>
    </recommendedName>
</protein>
<evidence type="ECO:0000256" key="3">
    <source>
        <dbReference type="ARBA" id="ARBA00022837"/>
    </source>
</evidence>
<feature type="compositionally biased region" description="Gly residues" evidence="4">
    <location>
        <begin position="87"/>
        <end position="117"/>
    </location>
</feature>
<organism evidence="6 7">
    <name type="scientific">Vanilla planifolia</name>
    <name type="common">Vanilla</name>
    <dbReference type="NCBI Taxonomy" id="51239"/>
    <lineage>
        <taxon>Eukaryota</taxon>
        <taxon>Viridiplantae</taxon>
        <taxon>Streptophyta</taxon>
        <taxon>Embryophyta</taxon>
        <taxon>Tracheophyta</taxon>
        <taxon>Spermatophyta</taxon>
        <taxon>Magnoliopsida</taxon>
        <taxon>Liliopsida</taxon>
        <taxon>Asparagales</taxon>
        <taxon>Orchidaceae</taxon>
        <taxon>Vanilloideae</taxon>
        <taxon>Vanilleae</taxon>
        <taxon>Vanilla</taxon>
    </lineage>
</organism>
<evidence type="ECO:0000313" key="6">
    <source>
        <dbReference type="EMBL" id="KAG0450986.1"/>
    </source>
</evidence>
<dbReference type="SUPFAM" id="SSF47473">
    <property type="entry name" value="EF-hand"/>
    <property type="match status" value="1"/>
</dbReference>
<name>A0A835U9C8_VANPL</name>
<sequence length="189" mass="20742">MSNQLNIPNYINAPANGITQFAILVIHGAVGQDRLPRPGCRPPRLPLLLHRAEQAASREQRPLVRAPEGRKRRHLPQSRRWGRGAEDGGGGGEGVGHGVGGGGRGDGRRGGAFGGEGSERVGVGGGFLRFDRNEDGFITAEEVWNVMRRLGFEEGRRLEDCERMIRAFDEDGDGKISFLEFRRMMENAI</sequence>
<dbReference type="PROSITE" id="PS00018">
    <property type="entry name" value="EF_HAND_1"/>
    <property type="match status" value="2"/>
</dbReference>
<dbReference type="Gene3D" id="1.10.238.10">
    <property type="entry name" value="EF-hand"/>
    <property type="match status" value="1"/>
</dbReference>
<keyword evidence="2" id="KW-0677">Repeat</keyword>
<accession>A0A835U9C8</accession>
<dbReference type="SMART" id="SM00054">
    <property type="entry name" value="EFh"/>
    <property type="match status" value="2"/>
</dbReference>
<proteinExistence type="predicted"/>
<dbReference type="InterPro" id="IPR002048">
    <property type="entry name" value="EF_hand_dom"/>
</dbReference>
<evidence type="ECO:0000259" key="5">
    <source>
        <dbReference type="PROSITE" id="PS50222"/>
    </source>
</evidence>
<dbReference type="AlphaFoldDB" id="A0A835U9C8"/>
<reference evidence="6 7" key="1">
    <citation type="journal article" date="2020" name="Nat. Food">
        <title>A phased Vanilla planifolia genome enables genetic improvement of flavour and production.</title>
        <authorList>
            <person name="Hasing T."/>
            <person name="Tang H."/>
            <person name="Brym M."/>
            <person name="Khazi F."/>
            <person name="Huang T."/>
            <person name="Chambers A.H."/>
        </authorList>
    </citation>
    <scope>NUCLEOTIDE SEQUENCE [LARGE SCALE GENOMIC DNA]</scope>
    <source>
        <tissue evidence="6">Leaf</tissue>
    </source>
</reference>
<dbReference type="Proteomes" id="UP000639772">
    <property type="component" value="Unassembled WGS sequence"/>
</dbReference>
<dbReference type="CDD" id="cd00051">
    <property type="entry name" value="EFh"/>
    <property type="match status" value="1"/>
</dbReference>
<dbReference type="PROSITE" id="PS50222">
    <property type="entry name" value="EF_HAND_2"/>
    <property type="match status" value="2"/>
</dbReference>
<dbReference type="EMBL" id="JADCNM010000083">
    <property type="protein sequence ID" value="KAG0450986.1"/>
    <property type="molecule type" value="Genomic_DNA"/>
</dbReference>
<evidence type="ECO:0000256" key="1">
    <source>
        <dbReference type="ARBA" id="ARBA00022723"/>
    </source>
</evidence>
<feature type="domain" description="EF-hand" evidence="5">
    <location>
        <begin position="156"/>
        <end position="189"/>
    </location>
</feature>
<dbReference type="GO" id="GO:0005509">
    <property type="term" value="F:calcium ion binding"/>
    <property type="evidence" value="ECO:0007669"/>
    <property type="project" value="InterPro"/>
</dbReference>
<dbReference type="InterPro" id="IPR039647">
    <property type="entry name" value="EF_hand_pair_protein_CML-like"/>
</dbReference>
<evidence type="ECO:0000256" key="2">
    <source>
        <dbReference type="ARBA" id="ARBA00022737"/>
    </source>
</evidence>
<dbReference type="Pfam" id="PF13499">
    <property type="entry name" value="EF-hand_7"/>
    <property type="match status" value="1"/>
</dbReference>
<evidence type="ECO:0000313" key="7">
    <source>
        <dbReference type="Proteomes" id="UP000639772"/>
    </source>
</evidence>
<dbReference type="InterPro" id="IPR011992">
    <property type="entry name" value="EF-hand-dom_pair"/>
</dbReference>
<feature type="compositionally biased region" description="Basic residues" evidence="4">
    <location>
        <begin position="70"/>
        <end position="82"/>
    </location>
</feature>
<gene>
    <name evidence="6" type="ORF">HPP92_026457</name>
</gene>